<dbReference type="Proteomes" id="UP000830055">
    <property type="component" value="Chromosome"/>
</dbReference>
<keyword evidence="3" id="KW-1185">Reference proteome</keyword>
<dbReference type="EMBL" id="AP025516">
    <property type="protein sequence ID" value="BDD88617.1"/>
    <property type="molecule type" value="Genomic_DNA"/>
</dbReference>
<accession>A0ABM7WC74</accession>
<sequence>MAQENCFLTTQVGSWPRSRHLLKMLRGYQKGAVSRADFTAVAEDEIRRTVYLQEQAGLDILVDGEHRRESFYAFVTEKIAGTQLMSLADMLDYVEDKAEFEEMLRTMDMPASAVKNPTCVGKLSRREPLALEDFHFLRSLTRKPIKITLPGPYLLTRSMWVTALTRKAYWNHKKMANDIVRILREELIDLRDAGCDFVQFDEPVLTEVVMSEECDRRTFM</sequence>
<evidence type="ECO:0000313" key="3">
    <source>
        <dbReference type="Proteomes" id="UP000830055"/>
    </source>
</evidence>
<dbReference type="InterPro" id="IPR002629">
    <property type="entry name" value="Met_Synth_C/arc"/>
</dbReference>
<dbReference type="PANTHER" id="PTHR43844">
    <property type="entry name" value="METHIONINE SYNTHASE"/>
    <property type="match status" value="1"/>
</dbReference>
<dbReference type="Pfam" id="PF01717">
    <property type="entry name" value="Meth_synt_2"/>
    <property type="match status" value="1"/>
</dbReference>
<protein>
    <recommendedName>
        <fullName evidence="1">Cobalamin-independent methionine synthase MetE C-terminal/archaeal domain-containing protein</fullName>
    </recommendedName>
</protein>
<dbReference type="InterPro" id="IPR038071">
    <property type="entry name" value="UROD/MetE-like_sf"/>
</dbReference>
<evidence type="ECO:0000259" key="1">
    <source>
        <dbReference type="Pfam" id="PF01717"/>
    </source>
</evidence>
<name>A0ABM7WC74_9BACT</name>
<organism evidence="2 3">
    <name type="scientific">Desulfofustis limnaeus</name>
    <dbReference type="NCBI Taxonomy" id="2740163"/>
    <lineage>
        <taxon>Bacteria</taxon>
        <taxon>Pseudomonadati</taxon>
        <taxon>Thermodesulfobacteriota</taxon>
        <taxon>Desulfobulbia</taxon>
        <taxon>Desulfobulbales</taxon>
        <taxon>Desulfocapsaceae</taxon>
        <taxon>Desulfofustis</taxon>
    </lineage>
</organism>
<evidence type="ECO:0000313" key="2">
    <source>
        <dbReference type="EMBL" id="BDD88617.1"/>
    </source>
</evidence>
<feature type="domain" description="Cobalamin-independent methionine synthase MetE C-terminal/archaeal" evidence="1">
    <location>
        <begin position="7"/>
        <end position="216"/>
    </location>
</feature>
<dbReference type="SUPFAM" id="SSF51726">
    <property type="entry name" value="UROD/MetE-like"/>
    <property type="match status" value="1"/>
</dbReference>
<gene>
    <name evidence="2" type="ORF">DPPLL_29820</name>
</gene>
<reference evidence="2 3" key="1">
    <citation type="submission" date="2022-01" db="EMBL/GenBank/DDBJ databases">
        <title>Desulfofustis limnae sp. nov., a novel mesophilic sulfate-reducing bacterium isolated from marsh soil.</title>
        <authorList>
            <person name="Watanabe M."/>
            <person name="Takahashi A."/>
            <person name="Kojima H."/>
            <person name="Fukui M."/>
        </authorList>
    </citation>
    <scope>NUCLEOTIDE SEQUENCE [LARGE SCALE GENOMIC DNA]</scope>
    <source>
        <strain evidence="2 3">PPLL</strain>
    </source>
</reference>
<proteinExistence type="predicted"/>
<dbReference type="PANTHER" id="PTHR43844:SF2">
    <property type="entry name" value="SYNTHASE, VITAMIN-B12 INDEPENDENT, PUTATIVE (AFU_ORTHOLOGUE AFUA_3G12060)-RELATED"/>
    <property type="match status" value="1"/>
</dbReference>
<dbReference type="Gene3D" id="3.20.20.210">
    <property type="match status" value="1"/>
</dbReference>